<protein>
    <submittedName>
        <fullName evidence="1">Uncharacterized protein</fullName>
    </submittedName>
</protein>
<reference evidence="1" key="2">
    <citation type="journal article" date="2015" name="Data Brief">
        <title>Shoot transcriptome of the giant reed, Arundo donax.</title>
        <authorList>
            <person name="Barrero R.A."/>
            <person name="Guerrero F.D."/>
            <person name="Moolhuijzen P."/>
            <person name="Goolsby J.A."/>
            <person name="Tidwell J."/>
            <person name="Bellgard S.E."/>
            <person name="Bellgard M.I."/>
        </authorList>
    </citation>
    <scope>NUCLEOTIDE SEQUENCE</scope>
    <source>
        <tissue evidence="1">Shoot tissue taken approximately 20 cm above the soil surface</tissue>
    </source>
</reference>
<reference evidence="1" key="1">
    <citation type="submission" date="2014-09" db="EMBL/GenBank/DDBJ databases">
        <authorList>
            <person name="Magalhaes I.L.F."/>
            <person name="Oliveira U."/>
            <person name="Santos F.R."/>
            <person name="Vidigal T.H.D.A."/>
            <person name="Brescovit A.D."/>
            <person name="Santos A.J."/>
        </authorList>
    </citation>
    <scope>NUCLEOTIDE SEQUENCE</scope>
    <source>
        <tissue evidence="1">Shoot tissue taken approximately 20 cm above the soil surface</tissue>
    </source>
</reference>
<proteinExistence type="predicted"/>
<dbReference type="AlphaFoldDB" id="A0A0A8ZNZ5"/>
<evidence type="ECO:0000313" key="1">
    <source>
        <dbReference type="EMBL" id="JAD40521.1"/>
    </source>
</evidence>
<name>A0A0A8ZNZ5_ARUDO</name>
<sequence length="50" mass="5976">MRDRQLATVPSHEHLHCLPWHCLATQKRDIFHGYQCYCTLTNRMVPLKLI</sequence>
<dbReference type="EMBL" id="GBRH01257374">
    <property type="protein sequence ID" value="JAD40521.1"/>
    <property type="molecule type" value="Transcribed_RNA"/>
</dbReference>
<organism evidence="1">
    <name type="scientific">Arundo donax</name>
    <name type="common">Giant reed</name>
    <name type="synonym">Donax arundinaceus</name>
    <dbReference type="NCBI Taxonomy" id="35708"/>
    <lineage>
        <taxon>Eukaryota</taxon>
        <taxon>Viridiplantae</taxon>
        <taxon>Streptophyta</taxon>
        <taxon>Embryophyta</taxon>
        <taxon>Tracheophyta</taxon>
        <taxon>Spermatophyta</taxon>
        <taxon>Magnoliopsida</taxon>
        <taxon>Liliopsida</taxon>
        <taxon>Poales</taxon>
        <taxon>Poaceae</taxon>
        <taxon>PACMAD clade</taxon>
        <taxon>Arundinoideae</taxon>
        <taxon>Arundineae</taxon>
        <taxon>Arundo</taxon>
    </lineage>
</organism>
<accession>A0A0A8ZNZ5</accession>